<evidence type="ECO:0000313" key="2">
    <source>
        <dbReference type="Proteomes" id="UP000008068"/>
    </source>
</evidence>
<evidence type="ECO:0000313" key="1">
    <source>
        <dbReference type="EMBL" id="EGT56455.1"/>
    </source>
</evidence>
<dbReference type="HOGENOM" id="CLU_1628512_0_0_1"/>
<dbReference type="EMBL" id="GL380483">
    <property type="protein sequence ID" value="EGT56455.1"/>
    <property type="molecule type" value="Genomic_DNA"/>
</dbReference>
<gene>
    <name evidence="1" type="ORF">CAEBREN_11781</name>
</gene>
<protein>
    <submittedName>
        <fullName evidence="1">Uncharacterized protein</fullName>
    </submittedName>
</protein>
<accession>G0PHI2</accession>
<reference evidence="2" key="1">
    <citation type="submission" date="2011-07" db="EMBL/GenBank/DDBJ databases">
        <authorList>
            <consortium name="Caenorhabditis brenneri Sequencing and Analysis Consortium"/>
            <person name="Wilson R.K."/>
        </authorList>
    </citation>
    <scope>NUCLEOTIDE SEQUENCE [LARGE SCALE GENOMIC DNA]</scope>
    <source>
        <strain evidence="2">PB2801</strain>
    </source>
</reference>
<dbReference type="InParanoid" id="G0PHI2"/>
<dbReference type="Proteomes" id="UP000008068">
    <property type="component" value="Unassembled WGS sequence"/>
</dbReference>
<dbReference type="AlphaFoldDB" id="G0PHI2"/>
<organism evidence="2">
    <name type="scientific">Caenorhabditis brenneri</name>
    <name type="common">Nematode worm</name>
    <dbReference type="NCBI Taxonomy" id="135651"/>
    <lineage>
        <taxon>Eukaryota</taxon>
        <taxon>Metazoa</taxon>
        <taxon>Ecdysozoa</taxon>
        <taxon>Nematoda</taxon>
        <taxon>Chromadorea</taxon>
        <taxon>Rhabditida</taxon>
        <taxon>Rhabditina</taxon>
        <taxon>Rhabditomorpha</taxon>
        <taxon>Rhabditoidea</taxon>
        <taxon>Rhabditidae</taxon>
        <taxon>Peloderinae</taxon>
        <taxon>Caenorhabditis</taxon>
    </lineage>
</organism>
<sequence length="163" mass="18919">MSEEARNYIPTEEELVDSLQKAIRKCYKSREIRKKRTKISSRRIVSFKSWSRTFMVSFGYPAQTIDEQFSGGFGSWENDSLLMDDSTPTTPAKADGVRCKKTSADQTMHIPTMPSSYGRTCPKGLVWFNYFMIDTRFFRPVTKGYRSVIDRSVIFLWVFCLSK</sequence>
<proteinExistence type="predicted"/>
<keyword evidence="2" id="KW-1185">Reference proteome</keyword>
<name>G0PHI2_CAEBE</name>